<dbReference type="GO" id="GO:0005829">
    <property type="term" value="C:cytosol"/>
    <property type="evidence" value="ECO:0007669"/>
    <property type="project" value="GOC"/>
</dbReference>
<dbReference type="Proteomes" id="UP000239757">
    <property type="component" value="Unassembled WGS sequence"/>
</dbReference>
<reference evidence="2 3" key="1">
    <citation type="submission" date="2015-01" db="EMBL/GenBank/DDBJ databases">
        <title>Genome of allotetraploid Gossypium barbadense reveals genomic plasticity and fiber elongation in cotton evolution.</title>
        <authorList>
            <person name="Chen X."/>
            <person name="Liu X."/>
            <person name="Zhao B."/>
            <person name="Zheng H."/>
            <person name="Hu Y."/>
            <person name="Lu G."/>
            <person name="Yang C."/>
            <person name="Chen J."/>
            <person name="Shan C."/>
            <person name="Zhang L."/>
            <person name="Zhou Y."/>
            <person name="Wang L."/>
            <person name="Guo W."/>
            <person name="Bai Y."/>
            <person name="Ruan J."/>
            <person name="Shangguan X."/>
            <person name="Mao Y."/>
            <person name="Jiang J."/>
            <person name="Zhu Y."/>
            <person name="Lei J."/>
            <person name="Kang H."/>
            <person name="Chen S."/>
            <person name="He X."/>
            <person name="Wang R."/>
            <person name="Wang Y."/>
            <person name="Chen J."/>
            <person name="Wang L."/>
            <person name="Yu S."/>
            <person name="Wang B."/>
            <person name="Wei J."/>
            <person name="Song S."/>
            <person name="Lu X."/>
            <person name="Gao Z."/>
            <person name="Gu W."/>
            <person name="Deng X."/>
            <person name="Ma D."/>
            <person name="Wang S."/>
            <person name="Liang W."/>
            <person name="Fang L."/>
            <person name="Cai C."/>
            <person name="Zhu X."/>
            <person name="Zhou B."/>
            <person name="Zhang Y."/>
            <person name="Chen Z."/>
            <person name="Xu S."/>
            <person name="Zhu R."/>
            <person name="Wang S."/>
            <person name="Zhang T."/>
            <person name="Zhao G."/>
        </authorList>
    </citation>
    <scope>NUCLEOTIDE SEQUENCE [LARGE SCALE GENOMIC DNA]</scope>
    <source>
        <strain evidence="3">cv. Xinhai21</strain>
        <tissue evidence="2">Leaf</tissue>
    </source>
</reference>
<dbReference type="InterPro" id="IPR022233">
    <property type="entry name" value="TRAPPC10/Trs130_C"/>
</dbReference>
<accession>A0A2P5WRC4</accession>
<feature type="domain" description="TRAPPC10/Trs130 C-terminal" evidence="1">
    <location>
        <begin position="263"/>
        <end position="344"/>
    </location>
</feature>
<dbReference type="GO" id="GO:0006891">
    <property type="term" value="P:intra-Golgi vesicle-mediated transport"/>
    <property type="evidence" value="ECO:0007669"/>
    <property type="project" value="TreeGrafter"/>
</dbReference>
<dbReference type="EMBL" id="KZ666751">
    <property type="protein sequence ID" value="PPR93646.1"/>
    <property type="molecule type" value="Genomic_DNA"/>
</dbReference>
<dbReference type="AlphaFoldDB" id="A0A2P5WRC4"/>
<dbReference type="InterPro" id="IPR045126">
    <property type="entry name" value="TRAPPC10/Trs130"/>
</dbReference>
<dbReference type="GO" id="GO:0034498">
    <property type="term" value="P:early endosome to Golgi transport"/>
    <property type="evidence" value="ECO:0007669"/>
    <property type="project" value="TreeGrafter"/>
</dbReference>
<dbReference type="Pfam" id="PF12584">
    <property type="entry name" value="TRAPPC10"/>
    <property type="match status" value="1"/>
</dbReference>
<evidence type="ECO:0000313" key="2">
    <source>
        <dbReference type="EMBL" id="PPR93646.1"/>
    </source>
</evidence>
<dbReference type="OrthoDB" id="1608914at2759"/>
<proteinExistence type="predicted"/>
<dbReference type="PANTHER" id="PTHR13251:SF3">
    <property type="entry name" value="TRAFFICKING PROTEIN PARTICLE COMPLEX SUBUNIT 10"/>
    <property type="match status" value="1"/>
</dbReference>
<organism evidence="2 3">
    <name type="scientific">Gossypium barbadense</name>
    <name type="common">Sea Island cotton</name>
    <name type="synonym">Hibiscus barbadensis</name>
    <dbReference type="NCBI Taxonomy" id="3634"/>
    <lineage>
        <taxon>Eukaryota</taxon>
        <taxon>Viridiplantae</taxon>
        <taxon>Streptophyta</taxon>
        <taxon>Embryophyta</taxon>
        <taxon>Tracheophyta</taxon>
        <taxon>Spermatophyta</taxon>
        <taxon>Magnoliopsida</taxon>
        <taxon>eudicotyledons</taxon>
        <taxon>Gunneridae</taxon>
        <taxon>Pentapetalae</taxon>
        <taxon>rosids</taxon>
        <taxon>malvids</taxon>
        <taxon>Malvales</taxon>
        <taxon>Malvaceae</taxon>
        <taxon>Malvoideae</taxon>
        <taxon>Gossypium</taxon>
    </lineage>
</organism>
<protein>
    <recommendedName>
        <fullName evidence="1">TRAPPC10/Trs130 C-terminal domain-containing protein</fullName>
    </recommendedName>
</protein>
<dbReference type="PANTHER" id="PTHR13251">
    <property type="entry name" value="EPILEPSY HOLOPROSENCEPHALY CANDIDATE 1/TMEM1"/>
    <property type="match status" value="1"/>
</dbReference>
<evidence type="ECO:0000259" key="1">
    <source>
        <dbReference type="Pfam" id="PF12584"/>
    </source>
</evidence>
<name>A0A2P5WRC4_GOSBA</name>
<evidence type="ECO:0000313" key="3">
    <source>
        <dbReference type="Proteomes" id="UP000239757"/>
    </source>
</evidence>
<dbReference type="GO" id="GO:1990071">
    <property type="term" value="C:TRAPPII protein complex"/>
    <property type="evidence" value="ECO:0007669"/>
    <property type="project" value="InterPro"/>
</dbReference>
<gene>
    <name evidence="2" type="ORF">GOBAR_AA27028</name>
</gene>
<sequence>MNQFSYSVNVPSKAIIPRDIRTLSYKKDGQGSVGTENSGDAAKDCSPTANKHFEQLCLVSGAPEKQSIVDRMRTIALKLEFGISKNQIYDTTIALHFSDPFHVSTRVANQCNDSTLLLQVLSDDMLDLDVTLHSQANATLSVYDAWLNLHDGFTQAGQGNGRPISAFFPLVISPFSRAGLLFCLCLEKRTAEDENKVPLENILNIRYEISGDRTIGAHPPVAMKSNENDEDTSKNLVFKSALFLRQPVLSPCLAVGFLPLPSDSIRVGQLVTRKWRVERLKDIEEKRVPQNNDKMLYEINANSDKWMIAGRKRGHISLDMKQGSRIVISILCMPLVAGYIHPPHLGLPGIDEVSISCSPAGCHLV</sequence>